<protein>
    <submittedName>
        <fullName evidence="2">Phage portal protein</fullName>
    </submittedName>
</protein>
<sequence length="502" mass="56335">MDPIAKSFAEWLKNEEEARMQYYEKCQAYFDGVHPLKVPEKYRAIIQQAYGIKVNYCAPVVEAPVARLKIEGITCEDKKVSEALTKVWKYNRMDAKATKLHRNAIKKGDAFAQVWPHFPPGSAVPDRYEIKFLSPDNILPIYSTDDAESLTMVRKQWISFDDQGQPVAHKWLFYPDRIERWHCPLNKSVTTMTLNDFARLNWQDGEPDGFPPVLPNPYGYIPIIHFRNREDDNPFGTSELHDAMTIQDGINKLVIDLIRTADFQAFKQRYVVGVEEEEIPVNPESGRRELSSNPGDVWRFPGAAAGDQEVTVGELAEQNPDGILKAINDLVDHLCAVTRTPRTALQESEGTASSGFALSKVEAPLIDKVKEKQTSFGNSYEDINRLLIAQMQYHGDLPKGEIPDTEILWAALEAASPQDKLFDVQRRQILKQNKVISAKQWAIEEGYSEEEIAAMQADIQKDTDDDTAALLGHAFDNNPFGKQDGPGGKQGPNGGNGDGDGE</sequence>
<gene>
    <name evidence="2" type="ORF">Q4T40_07905</name>
</gene>
<organism evidence="2 3">
    <name type="scientific">Anaeroselena agilis</name>
    <dbReference type="NCBI Taxonomy" id="3063788"/>
    <lineage>
        <taxon>Bacteria</taxon>
        <taxon>Bacillati</taxon>
        <taxon>Bacillota</taxon>
        <taxon>Negativicutes</taxon>
        <taxon>Acetonemataceae</taxon>
        <taxon>Anaeroselena</taxon>
    </lineage>
</organism>
<evidence type="ECO:0000313" key="3">
    <source>
        <dbReference type="Proteomes" id="UP001254848"/>
    </source>
</evidence>
<proteinExistence type="predicted"/>
<keyword evidence="3" id="KW-1185">Reference proteome</keyword>
<accession>A0ABU3NY25</accession>
<name>A0ABU3NY25_9FIRM</name>
<evidence type="ECO:0000256" key="1">
    <source>
        <dbReference type="SAM" id="MobiDB-lite"/>
    </source>
</evidence>
<evidence type="ECO:0000313" key="2">
    <source>
        <dbReference type="EMBL" id="MDT8901158.1"/>
    </source>
</evidence>
<reference evidence="2 3" key="1">
    <citation type="submission" date="2023-07" db="EMBL/GenBank/DDBJ databases">
        <title>The novel representative of Negativicutes class, Anaeroselena agilis gen. nov. sp. nov.</title>
        <authorList>
            <person name="Prokofeva M.I."/>
            <person name="Elcheninov A.G."/>
            <person name="Klyukina A."/>
            <person name="Kublanov I.V."/>
            <person name="Frolov E.N."/>
            <person name="Podosokorskaya O.A."/>
        </authorList>
    </citation>
    <scope>NUCLEOTIDE SEQUENCE [LARGE SCALE GENOMIC DNA]</scope>
    <source>
        <strain evidence="2 3">4137-cl</strain>
    </source>
</reference>
<dbReference type="Pfam" id="PF05133">
    <property type="entry name" value="SPP1_portal"/>
    <property type="match status" value="1"/>
</dbReference>
<dbReference type="EMBL" id="JAUOZS010000001">
    <property type="protein sequence ID" value="MDT8901158.1"/>
    <property type="molecule type" value="Genomic_DNA"/>
</dbReference>
<dbReference type="RefSeq" id="WP_413779682.1">
    <property type="nucleotide sequence ID" value="NZ_JAUOZS010000001.1"/>
</dbReference>
<feature type="compositionally biased region" description="Gly residues" evidence="1">
    <location>
        <begin position="484"/>
        <end position="502"/>
    </location>
</feature>
<dbReference type="Proteomes" id="UP001254848">
    <property type="component" value="Unassembled WGS sequence"/>
</dbReference>
<comment type="caution">
    <text evidence="2">The sequence shown here is derived from an EMBL/GenBank/DDBJ whole genome shotgun (WGS) entry which is preliminary data.</text>
</comment>
<feature type="region of interest" description="Disordered" evidence="1">
    <location>
        <begin position="459"/>
        <end position="502"/>
    </location>
</feature>
<dbReference type="InterPro" id="IPR021145">
    <property type="entry name" value="Portal_protein_SPP1_Gp6-like"/>
</dbReference>